<sequence>MTSKLLIELAQAINQLEVETKEFLNEFHTLIASEKSKHSDMTSCFFTQSFLLNKDVADKQMMVGSFSIKNNSNHPLTSPVILIKVKSDTAIDFSGKFAHAKQTGKNHNFSWERLEGEEEGAQMDFWLKPIRVEKISPGEVLTFKNFQIGFSLLESNNILIEGFAYFAEKKSGVSSLNTININC</sequence>
<proteinExistence type="predicted"/>
<keyword evidence="2" id="KW-1185">Reference proteome</keyword>
<gene>
    <name evidence="1" type="ORF">F9802_13045</name>
</gene>
<comment type="caution">
    <text evidence="1">The sequence shown here is derived from an EMBL/GenBank/DDBJ whole genome shotgun (WGS) entry which is preliminary data.</text>
</comment>
<dbReference type="AlphaFoldDB" id="A0A6I1FJG3"/>
<dbReference type="Proteomes" id="UP000429595">
    <property type="component" value="Unassembled WGS sequence"/>
</dbReference>
<organism evidence="1 2">
    <name type="scientific">Bacillus aerolatus</name>
    <dbReference type="NCBI Taxonomy" id="2653354"/>
    <lineage>
        <taxon>Bacteria</taxon>
        <taxon>Bacillati</taxon>
        <taxon>Bacillota</taxon>
        <taxon>Bacilli</taxon>
        <taxon>Bacillales</taxon>
        <taxon>Bacillaceae</taxon>
        <taxon>Bacillus</taxon>
    </lineage>
</organism>
<protein>
    <submittedName>
        <fullName evidence="1">Uncharacterized protein</fullName>
    </submittedName>
</protein>
<accession>A0A6I1FJG3</accession>
<reference evidence="1 2" key="1">
    <citation type="submission" date="2019-10" db="EMBL/GenBank/DDBJ databases">
        <title>Bacillus aerolatum sp. nov., isolated from bioaerosol of sport playgrounds.</title>
        <authorList>
            <person name="Chen P."/>
            <person name="Zhang G."/>
        </authorList>
    </citation>
    <scope>NUCLEOTIDE SEQUENCE [LARGE SCALE GENOMIC DNA]</scope>
    <source>
        <strain evidence="1 2">CX253</strain>
    </source>
</reference>
<evidence type="ECO:0000313" key="2">
    <source>
        <dbReference type="Proteomes" id="UP000429595"/>
    </source>
</evidence>
<name>A0A6I1FJG3_9BACI</name>
<dbReference type="EMBL" id="WEIO01000007">
    <property type="protein sequence ID" value="KAB7705986.1"/>
    <property type="molecule type" value="Genomic_DNA"/>
</dbReference>
<evidence type="ECO:0000313" key="1">
    <source>
        <dbReference type="EMBL" id="KAB7705986.1"/>
    </source>
</evidence>
<dbReference type="RefSeq" id="WP_152152614.1">
    <property type="nucleotide sequence ID" value="NZ_WEIO01000007.1"/>
</dbReference>